<keyword evidence="1" id="KW-0812">Transmembrane</keyword>
<comment type="subcellular location">
    <subcellularLocation>
        <location evidence="1">Cell outer membrane</location>
        <topology evidence="1">Multi-pass membrane protein</topology>
    </subcellularLocation>
</comment>
<dbReference type="RefSeq" id="WP_073097133.1">
    <property type="nucleotide sequence ID" value="NZ_FRCY01000016.1"/>
</dbReference>
<dbReference type="InterPro" id="IPR023997">
    <property type="entry name" value="TonB-dep_OMP_SusC/RagA_CS"/>
</dbReference>
<dbReference type="AlphaFoldDB" id="A0A1M7QDE3"/>
<dbReference type="Gene3D" id="2.170.130.10">
    <property type="entry name" value="TonB-dependent receptor, plug domain"/>
    <property type="match status" value="1"/>
</dbReference>
<gene>
    <name evidence="3" type="ORF">SAMN04488057_11683</name>
</gene>
<keyword evidence="4" id="KW-1185">Reference proteome</keyword>
<evidence type="ECO:0000256" key="1">
    <source>
        <dbReference type="PROSITE-ProRule" id="PRU01360"/>
    </source>
</evidence>
<keyword evidence="1" id="KW-0998">Cell outer membrane</keyword>
<comment type="similarity">
    <text evidence="1">Belongs to the TonB-dependent receptor family.</text>
</comment>
<dbReference type="Proteomes" id="UP000184513">
    <property type="component" value="Unassembled WGS sequence"/>
</dbReference>
<dbReference type="InterPro" id="IPR012910">
    <property type="entry name" value="Plug_dom"/>
</dbReference>
<feature type="domain" description="TonB-dependent receptor plug" evidence="2">
    <location>
        <begin position="226"/>
        <end position="332"/>
    </location>
</feature>
<dbReference type="EMBL" id="FRCY01000016">
    <property type="protein sequence ID" value="SHN28590.1"/>
    <property type="molecule type" value="Genomic_DNA"/>
</dbReference>
<dbReference type="STRING" id="388280.SAMN04488057_11683"/>
<sequence length="1143" mass="128020">MDLKLLRLFFFLSRNLRYVLAIQLAFSVHLYPTHANDAREYVSAEFPDSTRTVLKSVPSEYGRKKAKLSADQADAELKIKQNQVENSGHRAVSSKVMEELAAKNNFVYSSGGSKKSTVSKTDVVRSERIDFELVTGTVTDATDGTPIPGVTVLIKGTNRGIATGLEGDYSINVEPGDVLVFSFIGYESQEVLIVEGKTVYDLSLSFNETSLEEVVIVGYAEQKRETVVGSVVQTGDEVLQRTGGVSNVGQALTGALPGLITTSSVGTPGEEMPQIVIRGQNSWNGNSPLILVDGVERPEFFANMDVASVESISVLKDASATAVFGSRGANGVIIVTTKRGRDGKAEITANFSSILKSVSKLPGKMDSYDAIGVRNLAIERELALAPNSWDEMIPQEMRLKYRYPANLEDMERYPNVNWQDVVFKDYAMAYNTNIAIRGGTDFVKYFSSIDYQHEGDLFQQFETGRGYQAGFNFNRINFRSNLDFNLTPTTKLAVNLGGTYGVRQAPWNYDFPESYWNSAYRSPPDVFLPRYADGSYGTYIPDDYAVTNSLLNLAISGTNLITTTRLSTNFVLEQDLGVILKGLNFRGTLAVDNSFQESNRGINDLYNNPNTKWINPFTGETIFRNILDGNTRFDFVEAITWNHAAGEVNNDESQRRLFYQMQLNYAGSIEDSHNYSLMGLLSRQEDARGSIIPSYREDWVFRAAYDYKNKYMLEYNGAYNGSEKFSVENRFAFFSSGGLGWNISEENFMRNMSGVDVLKLRASYGEVGDDNIGGRFLFMDEWVFNNTSQMGVIGQSGEDSPYTWFRQNAVGNPNVQWETVYKSNVGAEFRFLRGLIHGSVDWFRDNRVDILMTSGRSMPSYYGANAPAANLGRVVTRGYELVLGFNHNLSNGIRLWGDFAMTHAIDQVIQRDDPELRPDYQKNAGYQLGQYRSHISAGYYNTWDELYASPQHNTNDMAKLPGNYYISDFNGDGIVDDFDSAPYGFSGVPQNTYNTNLGIEWKGLSLFLQFYGVNNVTRDVALGSLNGGLNLVYEEGTYWSKDNPNADSPLPRWRSQPSGFNYGPRYLFDGSYLRLKNAEIAYNFQSNWLNNMSLSNMRIYVNGNNLLLWTTMPDDRESNFGGASWQGAYPTVRRINLGINVTF</sequence>
<dbReference type="NCBIfam" id="TIGR04056">
    <property type="entry name" value="OMP_RagA_SusC"/>
    <property type="match status" value="1"/>
</dbReference>
<dbReference type="Gene3D" id="2.60.40.1120">
    <property type="entry name" value="Carboxypeptidase-like, regulatory domain"/>
    <property type="match status" value="1"/>
</dbReference>
<organism evidence="3 4">
    <name type="scientific">Cyclobacterium lianum</name>
    <dbReference type="NCBI Taxonomy" id="388280"/>
    <lineage>
        <taxon>Bacteria</taxon>
        <taxon>Pseudomonadati</taxon>
        <taxon>Bacteroidota</taxon>
        <taxon>Cytophagia</taxon>
        <taxon>Cytophagales</taxon>
        <taxon>Cyclobacteriaceae</taxon>
        <taxon>Cyclobacterium</taxon>
    </lineage>
</organism>
<dbReference type="SUPFAM" id="SSF56935">
    <property type="entry name" value="Porins"/>
    <property type="match status" value="1"/>
</dbReference>
<dbReference type="Pfam" id="PF13715">
    <property type="entry name" value="CarbopepD_reg_2"/>
    <property type="match status" value="1"/>
</dbReference>
<dbReference type="GO" id="GO:0009279">
    <property type="term" value="C:cell outer membrane"/>
    <property type="evidence" value="ECO:0007669"/>
    <property type="project" value="UniProtKB-SubCell"/>
</dbReference>
<dbReference type="InterPro" id="IPR039426">
    <property type="entry name" value="TonB-dep_rcpt-like"/>
</dbReference>
<name>A0A1M7QDE3_9BACT</name>
<reference evidence="3 4" key="1">
    <citation type="submission" date="2016-11" db="EMBL/GenBank/DDBJ databases">
        <authorList>
            <person name="Jaros S."/>
            <person name="Januszkiewicz K."/>
            <person name="Wedrychowicz H."/>
        </authorList>
    </citation>
    <scope>NUCLEOTIDE SEQUENCE [LARGE SCALE GENOMIC DNA]</scope>
    <source>
        <strain evidence="3 4">CGMCC 1.6102</strain>
    </source>
</reference>
<evidence type="ECO:0000259" key="2">
    <source>
        <dbReference type="Pfam" id="PF07715"/>
    </source>
</evidence>
<keyword evidence="1" id="KW-0813">Transport</keyword>
<evidence type="ECO:0000313" key="4">
    <source>
        <dbReference type="Proteomes" id="UP000184513"/>
    </source>
</evidence>
<dbReference type="SUPFAM" id="SSF49464">
    <property type="entry name" value="Carboxypeptidase regulatory domain-like"/>
    <property type="match status" value="1"/>
</dbReference>
<evidence type="ECO:0000313" key="3">
    <source>
        <dbReference type="EMBL" id="SHN28590.1"/>
    </source>
</evidence>
<proteinExistence type="inferred from homology"/>
<dbReference type="OrthoDB" id="9768177at2"/>
<dbReference type="InterPro" id="IPR037066">
    <property type="entry name" value="Plug_dom_sf"/>
</dbReference>
<accession>A0A1M7QDE3</accession>
<dbReference type="PROSITE" id="PS52016">
    <property type="entry name" value="TONB_DEPENDENT_REC_3"/>
    <property type="match status" value="1"/>
</dbReference>
<dbReference type="InterPro" id="IPR008969">
    <property type="entry name" value="CarboxyPept-like_regulatory"/>
</dbReference>
<keyword evidence="1" id="KW-1134">Transmembrane beta strand</keyword>
<dbReference type="Pfam" id="PF07715">
    <property type="entry name" value="Plug"/>
    <property type="match status" value="1"/>
</dbReference>
<dbReference type="NCBIfam" id="TIGR04057">
    <property type="entry name" value="SusC_RagA_signa"/>
    <property type="match status" value="1"/>
</dbReference>
<keyword evidence="1" id="KW-0472">Membrane</keyword>
<protein>
    <submittedName>
        <fullName evidence="3">TonB-linked outer membrane protein, SusC/RagA family</fullName>
    </submittedName>
</protein>
<dbReference type="InterPro" id="IPR023996">
    <property type="entry name" value="TonB-dep_OMP_SusC/RagA"/>
</dbReference>